<dbReference type="Pfam" id="PF09550">
    <property type="entry name" value="Phage_TAC_6"/>
    <property type="match status" value="1"/>
</dbReference>
<dbReference type="InterPro" id="IPR019056">
    <property type="entry name" value="Phage_TAC_6"/>
</dbReference>
<protein>
    <submittedName>
        <fullName evidence="1">Gene transfer agent (GTA)</fullName>
    </submittedName>
</protein>
<accession>G4RE12</accession>
<organism evidence="1 2">
    <name type="scientific">Pelagibacterium halotolerans (strain DSM 22347 / JCM 15775 / CGMCC 1.7692 / B2)</name>
    <dbReference type="NCBI Taxonomy" id="1082931"/>
    <lineage>
        <taxon>Bacteria</taxon>
        <taxon>Pseudomonadati</taxon>
        <taxon>Pseudomonadota</taxon>
        <taxon>Alphaproteobacteria</taxon>
        <taxon>Hyphomicrobiales</taxon>
        <taxon>Devosiaceae</taxon>
        <taxon>Pelagibacterium</taxon>
    </lineage>
</organism>
<evidence type="ECO:0000313" key="1">
    <source>
        <dbReference type="EMBL" id="AEQ50806.1"/>
    </source>
</evidence>
<dbReference type="AlphaFoldDB" id="G4RE12"/>
<sequence length="65" mass="6893">MSGFPWSNAMAFGLGVLRLSPGAFWAMTPRELAAAHDGVAGRKGAALGRNDLEALMARHPDGERQ</sequence>
<dbReference type="InterPro" id="IPR011739">
    <property type="entry name" value="GTA_rcc01693"/>
</dbReference>
<dbReference type="PATRIC" id="fig|1082931.4.peg.761"/>
<dbReference type="EMBL" id="CP003075">
    <property type="protein sequence ID" value="AEQ50806.1"/>
    <property type="molecule type" value="Genomic_DNA"/>
</dbReference>
<gene>
    <name evidence="1" type="ordered locus">KKY_767</name>
</gene>
<evidence type="ECO:0000313" key="2">
    <source>
        <dbReference type="Proteomes" id="UP000008850"/>
    </source>
</evidence>
<reference evidence="1 2" key="1">
    <citation type="journal article" date="2012" name="J. Bacteriol.">
        <title>Complete genome sequence of Pelagibacterium halotolerans B2T.</title>
        <authorList>
            <person name="Huo Y.Y."/>
            <person name="Cheng H."/>
            <person name="Han X.F."/>
            <person name="Jiang X.W."/>
            <person name="Sun C."/>
            <person name="Zhang X.Q."/>
            <person name="Zhu X.F."/>
            <person name="Liu Y.F."/>
            <person name="Li P.F."/>
            <person name="Ni P.X."/>
            <person name="Wu M."/>
        </authorList>
    </citation>
    <scope>NUCLEOTIDE SEQUENCE [LARGE SCALE GENOMIC DNA]</scope>
    <source>
        <strain evidence="2">DSM 22347 / JCM 15775 / CGMCC 1.7692 / B2</strain>
    </source>
</reference>
<dbReference type="Proteomes" id="UP000008850">
    <property type="component" value="Chromosome"/>
</dbReference>
<name>G4RE12_PELHB</name>
<dbReference type="RefSeq" id="WP_014129955.1">
    <property type="nucleotide sequence ID" value="NC_016078.1"/>
</dbReference>
<proteinExistence type="predicted"/>
<keyword evidence="2" id="KW-1185">Reference proteome</keyword>
<dbReference type="STRING" id="1082931.KKY_767"/>
<dbReference type="KEGG" id="phl:KKY_767"/>
<dbReference type="NCBIfam" id="TIGR02216">
    <property type="entry name" value="phage_TIGR02216"/>
    <property type="match status" value="1"/>
</dbReference>
<dbReference type="HOGENOM" id="CLU_188457_1_0_5"/>
<dbReference type="eggNOG" id="ENOG5031A0J">
    <property type="taxonomic scope" value="Bacteria"/>
</dbReference>